<feature type="compositionally biased region" description="Acidic residues" evidence="12">
    <location>
        <begin position="1974"/>
        <end position="1984"/>
    </location>
</feature>
<evidence type="ECO:0000256" key="4">
    <source>
        <dbReference type="ARBA" id="ARBA00022833"/>
    </source>
</evidence>
<keyword evidence="4" id="KW-0862">Zinc</keyword>
<evidence type="ECO:0000256" key="6">
    <source>
        <dbReference type="ARBA" id="ARBA00023117"/>
    </source>
</evidence>
<dbReference type="Gene3D" id="3.30.40.10">
    <property type="entry name" value="Zinc/RING finger domain, C3HC4 (zinc finger)"/>
    <property type="match status" value="3"/>
</dbReference>
<evidence type="ECO:0000256" key="3">
    <source>
        <dbReference type="ARBA" id="ARBA00022771"/>
    </source>
</evidence>
<feature type="region of interest" description="Disordered" evidence="12">
    <location>
        <begin position="1919"/>
        <end position="2007"/>
    </location>
</feature>
<feature type="compositionally biased region" description="Basic residues" evidence="12">
    <location>
        <begin position="1"/>
        <end position="12"/>
    </location>
</feature>
<evidence type="ECO:0000256" key="11">
    <source>
        <dbReference type="SAM" id="Coils"/>
    </source>
</evidence>
<feature type="compositionally biased region" description="Polar residues" evidence="12">
    <location>
        <begin position="15"/>
        <end position="28"/>
    </location>
</feature>
<dbReference type="Pfam" id="PF00439">
    <property type="entry name" value="Bromodomain"/>
    <property type="match status" value="1"/>
</dbReference>
<dbReference type="CDD" id="cd15559">
    <property type="entry name" value="PHD1_BPTF"/>
    <property type="match status" value="1"/>
</dbReference>
<comment type="subcellular location">
    <subcellularLocation>
        <location evidence="1">Nucleus</location>
    </subcellularLocation>
</comment>
<dbReference type="SMART" id="SM00249">
    <property type="entry name" value="PHD"/>
    <property type="match status" value="3"/>
</dbReference>
<proteinExistence type="predicted"/>
<evidence type="ECO:0008006" key="18">
    <source>
        <dbReference type="Google" id="ProtNLM"/>
    </source>
</evidence>
<dbReference type="Proteomes" id="UP001234178">
    <property type="component" value="Unassembled WGS sequence"/>
</dbReference>
<feature type="compositionally biased region" description="Basic residues" evidence="12">
    <location>
        <begin position="69"/>
        <end position="86"/>
    </location>
</feature>
<dbReference type="PANTHER" id="PTHR45975">
    <property type="entry name" value="NUCLEOSOME-REMODELING FACTOR SUBUNIT BPTF"/>
    <property type="match status" value="1"/>
</dbReference>
<feature type="compositionally biased region" description="Polar residues" evidence="12">
    <location>
        <begin position="1317"/>
        <end position="1331"/>
    </location>
</feature>
<feature type="compositionally biased region" description="Basic residues" evidence="12">
    <location>
        <begin position="1944"/>
        <end position="1955"/>
    </location>
</feature>
<evidence type="ECO:0000259" key="13">
    <source>
        <dbReference type="PROSITE" id="PS50014"/>
    </source>
</evidence>
<evidence type="ECO:0000256" key="10">
    <source>
        <dbReference type="PROSITE-ProRule" id="PRU00146"/>
    </source>
</evidence>
<dbReference type="InterPro" id="IPR018359">
    <property type="entry name" value="Bromodomain_CS"/>
</dbReference>
<dbReference type="Pfam" id="PF02791">
    <property type="entry name" value="DDT"/>
    <property type="match status" value="1"/>
</dbReference>
<keyword evidence="2" id="KW-0479">Metal-binding</keyword>
<sequence>MSSRGGRRRGRPPKSSYTSPQFLNSRSNVIEKPKWFMSRDGAANDNGPTGSRASSPGGSVGSFTQQYSAKKHISVTPFKKRGRKAGTRGNRGGKAYVPRPSLVITRGNDYHYGSDFDSGSDSDGQPSHGEDAELDVESDVDIPISEPESDELDDAASDVSLSNHSSSMRRVVESTIKSIPTPLPIWLQSDQDLPVLTLPKSSEDLLLPTHQVLSACAIYEVLRKFSSEVRLSPFRLEDFMAAVQSEELTPLLAEVHVQLLKSMLREEDVQQTWFGPLDQKDSTNSVLNFADTLTWPEVMRIYLQSDPTFAPALSLLESCEYPFTSCDVRLKLLKFLTDHFLCNTAVRQEFLSEGNIKYNDHCRVCHKVGDLLCCETCPAVYHLHCLDPPLENVPNEDWQCPICTAQQCKGVTDCISDVERSGFLCRQECLGYDRHGRKYWFIARRIFVEETGSREEIDGVEECVAVENRKTWYYSSPHQFEQLLAVLDKTDFEKALCQELYNLRPEILRQMNITIQLTNEQKGANKSYLELDEEAAREASQAVVKVEKEEDDEEADEKLSVDALKAEKEEVETEEVVEECGVEVDDDFMQQLHVESEPKEPKIEPLSEEPTTVTVAANGTYSTRSKTGTTVARTYVDMKRRSLTANGSAVSVKEENSGTTTKQKSQSPLPTDVIFKLGMEGRHKSYVNQYTSNPLALNKNQAAEERDRKRYLSHKFSLTGSGEFKWSGSTFGNRTVMLQTVRSTLLQLHSQLPAIFMHPNWAGSMRKSWIQAVNQSVSPTDLGRVLSILVACIRPVVFSVVWHESLGHIRLQRQTALEREERKKVDKKEKKDKELEEEMHRLHTVHYTKGLKHQIWKHKGEEFRLHGQWGWRWLSATRLLRRLDARKCGLRAGPWRIVTYSQDGIVFHSTEEGQESRYVQVDPATGDKIYQIPASDPAMEVVDICAAMNDPDRRVYPKIGKKAKLDSLLDWRLKLKVAEEKNLLKIEKAPSLVKKENVDAEGKQTQKAKLTIAEMETQLEQLRFHRRTFPRCYSLGCDGNSCYSPTCRRIKLLEAGISKEKEEEEKQKAALVKRRIYSSESTKEPLSLKRAEDEMRSKKKKAPVKYPMMSKYMTKSNKRTIFVLPDHELKHLARRYGQAYVQGFHHGPKNNSPAWIYPSARPLFKNVWFFRTNGLQSLSAFALQVRILWACLRWDDVLAKTGSMGMADGKNQTTTDTEIVTTDILKHRHIGRFLERTQYFQRRVVIPLDVPKTVREVTPSRSGLRKRKMVEAPKLSQPIVTEEWVDEDRLELWVIKQYHERVERAAAVAAAAAASATTPSSLTRLKGTPQTMGPGGKPLSMEELKAQAEQQLRAQRTAHQLKSATPGTPGVVRLALPNKVVLPGSKFTSVVSTPPGAAGTTLGRRILITKDGKTTQVVKTTAASPSGSAQPVLIAPSPGVAAATPTASKLQITRGPDGKIEIRGLKPGQQLLRLGDGRFTIVSPAQPMMAAQPAPAQAQAQAQPAAASDGAVTKTIVVQKAGNVVSVAGQKTANQIVLPAGTNAATLTQQLAAGKLQLSSVNGQQVLIRTATPAAGTVTAKTGDTPATVAGQQPKPVMQMIQTAQGQRIVVQNLQGGSLTPQQLAAIQEQLKGQMLNRANQPGGNNKPITIAVRTSAAGTAVASAVATATTTATTTTVVSTSSESSTATVAVSTPTVATPTSTPAATVSSDKSEEPYTVTPDYVVQALRNSLKGGNLHPDLEQKVLTRLREQEKAKRDDADVETPTYFAASSSARKRTTSGASWAEDLDTSAAMTSTGGMETKTARPPARKIARIIEAPTTPTSTKVASIGTPASDAAADLREQKNKERAMKAAQRAKERRHQSALARLHGGLSKHSELLKKEMLRKRALLEKELRVSIQKEISALRLPSPVRQVPFAVPENQTSAVKKKEQTLSESPAVQAKRTPRRNQRKRKTSSPLSSQRETFEPEPGTSQDEEEEEEEDVPSPPPVTTTKRKTKRNSSESGGGKKELFCICRKPYDNSKFYVGCDMCSNWFHGDCVGITEAMSQTMSEFVCDNCKKAQQNTTRELFCLCRQPYDESQFYICCDRCQEWLHGRCVGVLQTESESIDEYKCPNCDPQGALNYANTRTLGTRDYEELRKLLRQLQTHKSSWPFREPVKEKDVPDYYQIIKDPMDLRLIETKIQERRYQRLLEFIGDVTKIFDNCRYYNAKESNIARCATSLEAFFMPRLKLLRSSMTN</sequence>
<evidence type="ECO:0000256" key="1">
    <source>
        <dbReference type="ARBA" id="ARBA00004123"/>
    </source>
</evidence>
<feature type="domain" description="PHD-type" evidence="14">
    <location>
        <begin position="359"/>
        <end position="406"/>
    </location>
</feature>
<dbReference type="Pfam" id="PF15613">
    <property type="entry name" value="WSD"/>
    <property type="match status" value="1"/>
</dbReference>
<accession>A0ABR0AKF5</accession>
<dbReference type="PROSITE" id="PS50827">
    <property type="entry name" value="DDT"/>
    <property type="match status" value="1"/>
</dbReference>
<feature type="compositionally biased region" description="Acidic residues" evidence="12">
    <location>
        <begin position="147"/>
        <end position="156"/>
    </location>
</feature>
<feature type="domain" description="PHD-type" evidence="14">
    <location>
        <begin position="2068"/>
        <end position="2119"/>
    </location>
</feature>
<feature type="domain" description="PHD-type" evidence="14">
    <location>
        <begin position="2010"/>
        <end position="2061"/>
    </location>
</feature>
<dbReference type="InterPro" id="IPR018501">
    <property type="entry name" value="DDT_dom"/>
</dbReference>
<feature type="compositionally biased region" description="Low complexity" evidence="12">
    <location>
        <begin position="115"/>
        <end position="124"/>
    </location>
</feature>
<dbReference type="InterPro" id="IPR001965">
    <property type="entry name" value="Znf_PHD"/>
</dbReference>
<keyword evidence="6 9" id="KW-0103">Bromodomain</keyword>
<protein>
    <recommendedName>
        <fullName evidence="18">Nucleosome-remodeling factor subunit NURF301</fullName>
    </recommendedName>
</protein>
<dbReference type="InterPro" id="IPR019786">
    <property type="entry name" value="Zinc_finger_PHD-type_CS"/>
</dbReference>
<dbReference type="InterPro" id="IPR028941">
    <property type="entry name" value="WHIM2_dom"/>
</dbReference>
<keyword evidence="5" id="KW-0805">Transcription regulation</keyword>
<dbReference type="PROSITE" id="PS50016">
    <property type="entry name" value="ZF_PHD_2"/>
    <property type="match status" value="3"/>
</dbReference>
<dbReference type="PROSITE" id="PS50014">
    <property type="entry name" value="BROMODOMAIN_2"/>
    <property type="match status" value="1"/>
</dbReference>
<dbReference type="InterPro" id="IPR019787">
    <property type="entry name" value="Znf_PHD-finger"/>
</dbReference>
<dbReference type="InterPro" id="IPR036427">
    <property type="entry name" value="Bromodomain-like_sf"/>
</dbReference>
<dbReference type="SUPFAM" id="SSF57903">
    <property type="entry name" value="FYVE/PHD zinc finger"/>
    <property type="match status" value="3"/>
</dbReference>
<keyword evidence="11" id="KW-0175">Coiled coil</keyword>
<feature type="compositionally biased region" description="Polar residues" evidence="12">
    <location>
        <begin position="657"/>
        <end position="669"/>
    </location>
</feature>
<dbReference type="PROSITE" id="PS01359">
    <property type="entry name" value="ZF_PHD_1"/>
    <property type="match status" value="1"/>
</dbReference>
<keyword evidence="17" id="KW-1185">Reference proteome</keyword>
<feature type="domain" description="DDT" evidence="15">
    <location>
        <begin position="209"/>
        <end position="269"/>
    </location>
</feature>
<dbReference type="PRINTS" id="PR00503">
    <property type="entry name" value="BROMODOMAIN"/>
</dbReference>
<reference evidence="16 17" key="1">
    <citation type="journal article" date="2023" name="Nucleic Acids Res.">
        <title>The hologenome of Daphnia magna reveals possible DNA methylation and microbiome-mediated evolution of the host genome.</title>
        <authorList>
            <person name="Chaturvedi A."/>
            <person name="Li X."/>
            <person name="Dhandapani V."/>
            <person name="Marshall H."/>
            <person name="Kissane S."/>
            <person name="Cuenca-Cambronero M."/>
            <person name="Asole G."/>
            <person name="Calvet F."/>
            <person name="Ruiz-Romero M."/>
            <person name="Marangio P."/>
            <person name="Guigo R."/>
            <person name="Rago D."/>
            <person name="Mirbahai L."/>
            <person name="Eastwood N."/>
            <person name="Colbourne J.K."/>
            <person name="Zhou J."/>
            <person name="Mallon E."/>
            <person name="Orsini L."/>
        </authorList>
    </citation>
    <scope>NUCLEOTIDE SEQUENCE [LARGE SCALE GENOMIC DNA]</scope>
    <source>
        <strain evidence="16">LRV0_1</strain>
    </source>
</reference>
<gene>
    <name evidence="16" type="ORF">OUZ56_014664</name>
</gene>
<evidence type="ECO:0000256" key="12">
    <source>
        <dbReference type="SAM" id="MobiDB-lite"/>
    </source>
</evidence>
<dbReference type="CDD" id="cd15560">
    <property type="entry name" value="PHD2_3_BPTF"/>
    <property type="match status" value="2"/>
</dbReference>
<dbReference type="SMART" id="SM00571">
    <property type="entry name" value="DDT"/>
    <property type="match status" value="1"/>
</dbReference>
<dbReference type="InterPro" id="IPR013083">
    <property type="entry name" value="Znf_RING/FYVE/PHD"/>
</dbReference>
<evidence type="ECO:0000256" key="7">
    <source>
        <dbReference type="ARBA" id="ARBA00023163"/>
    </source>
</evidence>
<evidence type="ECO:0000259" key="15">
    <source>
        <dbReference type="PROSITE" id="PS50827"/>
    </source>
</evidence>
<keyword evidence="3 10" id="KW-0863">Zinc-finger</keyword>
<dbReference type="SUPFAM" id="SSF47370">
    <property type="entry name" value="Bromodomain"/>
    <property type="match status" value="1"/>
</dbReference>
<dbReference type="Pfam" id="PF00628">
    <property type="entry name" value="PHD"/>
    <property type="match status" value="3"/>
</dbReference>
<dbReference type="Gene3D" id="1.20.920.10">
    <property type="entry name" value="Bromodomain-like"/>
    <property type="match status" value="1"/>
</dbReference>
<evidence type="ECO:0000256" key="2">
    <source>
        <dbReference type="ARBA" id="ARBA00022723"/>
    </source>
</evidence>
<organism evidence="16 17">
    <name type="scientific">Daphnia magna</name>
    <dbReference type="NCBI Taxonomy" id="35525"/>
    <lineage>
        <taxon>Eukaryota</taxon>
        <taxon>Metazoa</taxon>
        <taxon>Ecdysozoa</taxon>
        <taxon>Arthropoda</taxon>
        <taxon>Crustacea</taxon>
        <taxon>Branchiopoda</taxon>
        <taxon>Diplostraca</taxon>
        <taxon>Cladocera</taxon>
        <taxon>Anomopoda</taxon>
        <taxon>Daphniidae</taxon>
        <taxon>Daphnia</taxon>
    </lineage>
</organism>
<dbReference type="PROSITE" id="PS00633">
    <property type="entry name" value="BROMODOMAIN_1"/>
    <property type="match status" value="1"/>
</dbReference>
<evidence type="ECO:0000259" key="14">
    <source>
        <dbReference type="PROSITE" id="PS50016"/>
    </source>
</evidence>
<evidence type="ECO:0000313" key="16">
    <source>
        <dbReference type="EMBL" id="KAK4025605.1"/>
    </source>
</evidence>
<feature type="region of interest" description="Disordered" evidence="12">
    <location>
        <begin position="1"/>
        <end position="164"/>
    </location>
</feature>
<keyword evidence="8" id="KW-0539">Nucleus</keyword>
<keyword evidence="7" id="KW-0804">Transcription</keyword>
<dbReference type="InterPro" id="IPR001487">
    <property type="entry name" value="Bromodomain"/>
</dbReference>
<evidence type="ECO:0000313" key="17">
    <source>
        <dbReference type="Proteomes" id="UP001234178"/>
    </source>
</evidence>
<evidence type="ECO:0000256" key="5">
    <source>
        <dbReference type="ARBA" id="ARBA00023015"/>
    </source>
</evidence>
<feature type="coiled-coil region" evidence="11">
    <location>
        <begin position="529"/>
        <end position="574"/>
    </location>
</feature>
<feature type="coiled-coil region" evidence="11">
    <location>
        <begin position="817"/>
        <end position="845"/>
    </location>
</feature>
<dbReference type="EMBL" id="JAOYFB010000038">
    <property type="protein sequence ID" value="KAK4025605.1"/>
    <property type="molecule type" value="Genomic_DNA"/>
</dbReference>
<dbReference type="SMART" id="SM00297">
    <property type="entry name" value="BROMO"/>
    <property type="match status" value="1"/>
</dbReference>
<feature type="region of interest" description="Disordered" evidence="12">
    <location>
        <begin position="646"/>
        <end position="671"/>
    </location>
</feature>
<comment type="caution">
    <text evidence="16">The sequence shown here is derived from an EMBL/GenBank/DDBJ whole genome shotgun (WGS) entry which is preliminary data.</text>
</comment>
<dbReference type="InterPro" id="IPR038028">
    <property type="entry name" value="BPTF"/>
</dbReference>
<evidence type="ECO:0000256" key="8">
    <source>
        <dbReference type="ARBA" id="ARBA00023242"/>
    </source>
</evidence>
<feature type="region of interest" description="Disordered" evidence="12">
    <location>
        <begin position="1316"/>
        <end position="1339"/>
    </location>
</feature>
<feature type="compositionally biased region" description="Polar residues" evidence="12">
    <location>
        <begin position="46"/>
        <end position="68"/>
    </location>
</feature>
<feature type="domain" description="Bromo" evidence="13">
    <location>
        <begin position="2146"/>
        <end position="2216"/>
    </location>
</feature>
<dbReference type="CDD" id="cd05509">
    <property type="entry name" value="Bromo_gcn5_like"/>
    <property type="match status" value="1"/>
</dbReference>
<evidence type="ECO:0000256" key="9">
    <source>
        <dbReference type="PROSITE-ProRule" id="PRU00035"/>
    </source>
</evidence>
<dbReference type="PANTHER" id="PTHR45975:SF2">
    <property type="entry name" value="NUCLEOSOME-REMODELING FACTOR SUBUNIT BPTF"/>
    <property type="match status" value="1"/>
</dbReference>
<dbReference type="InterPro" id="IPR011011">
    <property type="entry name" value="Znf_FYVE_PHD"/>
</dbReference>
<name>A0ABR0AKF5_9CRUS</name>